<dbReference type="InParanoid" id="A0A1S3KFK8"/>
<evidence type="ECO:0000313" key="4">
    <source>
        <dbReference type="RefSeq" id="XP_013421244.1"/>
    </source>
</evidence>
<evidence type="ECO:0000313" key="3">
    <source>
        <dbReference type="Proteomes" id="UP000085678"/>
    </source>
</evidence>
<feature type="region of interest" description="Disordered" evidence="1">
    <location>
        <begin position="115"/>
        <end position="141"/>
    </location>
</feature>
<evidence type="ECO:0000256" key="1">
    <source>
        <dbReference type="SAM" id="MobiDB-lite"/>
    </source>
</evidence>
<keyword evidence="2" id="KW-0732">Signal</keyword>
<reference evidence="4" key="1">
    <citation type="submission" date="2025-08" db="UniProtKB">
        <authorList>
            <consortium name="RefSeq"/>
        </authorList>
    </citation>
    <scope>IDENTIFICATION</scope>
    <source>
        <tissue evidence="4">Gonads</tissue>
    </source>
</reference>
<feature type="chain" id="PRO_5010313779" evidence="2">
    <location>
        <begin position="19"/>
        <end position="141"/>
    </location>
</feature>
<keyword evidence="3" id="KW-1185">Reference proteome</keyword>
<feature type="region of interest" description="Disordered" evidence="1">
    <location>
        <begin position="24"/>
        <end position="49"/>
    </location>
</feature>
<proteinExistence type="predicted"/>
<sequence length="141" mass="15606">MKYIIVLVLLIVLEVALARPPVGLRGRHADDNSEGQGRPGRHGGRRVNRQRGLTCANITETDCDVLPSMRLCDDAGSYTNWCDYMKRVKCPQDLSAGTNFTAIFKCDESGNPLPAPTRGGLRRCKDRACRRGHPAEQTPKK</sequence>
<dbReference type="Proteomes" id="UP000085678">
    <property type="component" value="Unplaced"/>
</dbReference>
<dbReference type="AlphaFoldDB" id="A0A1S3KFK8"/>
<feature type="compositionally biased region" description="Basic residues" evidence="1">
    <location>
        <begin position="39"/>
        <end position="49"/>
    </location>
</feature>
<accession>A0A1S3KFK8</accession>
<feature type="compositionally biased region" description="Basic residues" evidence="1">
    <location>
        <begin position="120"/>
        <end position="132"/>
    </location>
</feature>
<evidence type="ECO:0000256" key="2">
    <source>
        <dbReference type="SAM" id="SignalP"/>
    </source>
</evidence>
<organism evidence="3 4">
    <name type="scientific">Lingula anatina</name>
    <name type="common">Brachiopod</name>
    <name type="synonym">Lingula unguis</name>
    <dbReference type="NCBI Taxonomy" id="7574"/>
    <lineage>
        <taxon>Eukaryota</taxon>
        <taxon>Metazoa</taxon>
        <taxon>Spiralia</taxon>
        <taxon>Lophotrochozoa</taxon>
        <taxon>Brachiopoda</taxon>
        <taxon>Linguliformea</taxon>
        <taxon>Lingulata</taxon>
        <taxon>Lingulida</taxon>
        <taxon>Linguloidea</taxon>
        <taxon>Lingulidae</taxon>
        <taxon>Lingula</taxon>
    </lineage>
</organism>
<dbReference type="RefSeq" id="XP_013421244.1">
    <property type="nucleotide sequence ID" value="XM_013565790.2"/>
</dbReference>
<protein>
    <submittedName>
        <fullName evidence="4">Uncharacterized protein LOC106181417</fullName>
    </submittedName>
</protein>
<name>A0A1S3KFK8_LINAN</name>
<gene>
    <name evidence="4" type="primary">LOC106181417</name>
</gene>
<dbReference type="GeneID" id="106181417"/>
<feature type="signal peptide" evidence="2">
    <location>
        <begin position="1"/>
        <end position="18"/>
    </location>
</feature>
<dbReference type="KEGG" id="lak:106181417"/>